<dbReference type="PANTHER" id="PTHR43434:SF1">
    <property type="entry name" value="PHOSPHOGLYCOLATE PHOSPHATASE"/>
    <property type="match status" value="1"/>
</dbReference>
<sequence length="227" mass="24605">MSKPIIVFDLDGTLVDTAPDLLDSLNHTLVAGGLAEVDDRAFRRFVGQGGRIMIERAYTAQQKQLAAVEHDRLHDIFLDHYTVNIPGRSLPYPGVVAAMDRFTDAGYLLAVCTNKYENLAKGLIQALGLSDRFAAITGPETFGMRKPDPRHLTETIAKAGGDTSRAVMVGDSVTDIDTAKAAGIPVVAVDFGYTDRHVSEYEPSVVISHYDELTLGMAQKLIDAASR</sequence>
<dbReference type="UniPathway" id="UPA00865">
    <property type="reaction ID" value="UER00834"/>
</dbReference>
<dbReference type="GO" id="GO:0005829">
    <property type="term" value="C:cytosol"/>
    <property type="evidence" value="ECO:0007669"/>
    <property type="project" value="TreeGrafter"/>
</dbReference>
<evidence type="ECO:0000256" key="6">
    <source>
        <dbReference type="ARBA" id="ARBA00022723"/>
    </source>
</evidence>
<dbReference type="InterPro" id="IPR023214">
    <property type="entry name" value="HAD_sf"/>
</dbReference>
<evidence type="ECO:0000256" key="10">
    <source>
        <dbReference type="HAMAP-Rule" id="MF_00495"/>
    </source>
</evidence>
<organism evidence="11 12">
    <name type="scientific">Aminobacter aminovorans</name>
    <name type="common">Chelatobacter heintzii</name>
    <dbReference type="NCBI Taxonomy" id="83263"/>
    <lineage>
        <taxon>Bacteria</taxon>
        <taxon>Pseudomonadati</taxon>
        <taxon>Pseudomonadota</taxon>
        <taxon>Alphaproteobacteria</taxon>
        <taxon>Hyphomicrobiales</taxon>
        <taxon>Phyllobacteriaceae</taxon>
        <taxon>Aminobacter</taxon>
    </lineage>
</organism>
<protein>
    <recommendedName>
        <fullName evidence="5 10">Phosphoglycolate phosphatase</fullName>
        <shortName evidence="10">PGP</shortName>
        <shortName evidence="10">PGPase</shortName>
        <ecNumber evidence="5 10">3.1.3.18</ecNumber>
    </recommendedName>
</protein>
<dbReference type="GO" id="GO:0006281">
    <property type="term" value="P:DNA repair"/>
    <property type="evidence" value="ECO:0007669"/>
    <property type="project" value="TreeGrafter"/>
</dbReference>
<dbReference type="EC" id="3.1.3.18" evidence="5 10"/>
<evidence type="ECO:0000256" key="5">
    <source>
        <dbReference type="ARBA" id="ARBA00013078"/>
    </source>
</evidence>
<keyword evidence="7 10" id="KW-0378">Hydrolase</keyword>
<dbReference type="Proteomes" id="UP000254701">
    <property type="component" value="Unassembled WGS sequence"/>
</dbReference>
<dbReference type="InterPro" id="IPR023198">
    <property type="entry name" value="PGP-like_dom2"/>
</dbReference>
<evidence type="ECO:0000256" key="9">
    <source>
        <dbReference type="ARBA" id="ARBA00023277"/>
    </source>
</evidence>
<dbReference type="SFLD" id="SFLDG01129">
    <property type="entry name" value="C1.5:_HAD__Beta-PGM__Phosphata"/>
    <property type="match status" value="1"/>
</dbReference>
<feature type="binding site" evidence="10">
    <location>
        <position position="9"/>
    </location>
    <ligand>
        <name>Mg(2+)</name>
        <dbReference type="ChEBI" id="CHEBI:18420"/>
    </ligand>
</feature>
<dbReference type="InterPro" id="IPR050155">
    <property type="entry name" value="HAD-like_hydrolase_sf"/>
</dbReference>
<evidence type="ECO:0000256" key="4">
    <source>
        <dbReference type="ARBA" id="ARBA00006171"/>
    </source>
</evidence>
<dbReference type="OrthoDB" id="9793014at2"/>
<dbReference type="Gene3D" id="1.10.150.240">
    <property type="entry name" value="Putative phosphatase, domain 2"/>
    <property type="match status" value="1"/>
</dbReference>
<feature type="active site" description="Nucleophile" evidence="10">
    <location>
        <position position="9"/>
    </location>
</feature>
<comment type="function">
    <text evidence="10">Specifically catalyzes the dephosphorylation of 2-phosphoglycolate. Is involved in the dissimilation of the intracellular 2-phosphoglycolate formed during the DNA repair of 3'-phosphoglycolate ends, a major class of DNA lesions induced by oxidative stress.</text>
</comment>
<dbReference type="SFLD" id="SFLDS00003">
    <property type="entry name" value="Haloacid_Dehalogenase"/>
    <property type="match status" value="1"/>
</dbReference>
<dbReference type="GO" id="GO:0005975">
    <property type="term" value="P:carbohydrate metabolic process"/>
    <property type="evidence" value="ECO:0007669"/>
    <property type="project" value="InterPro"/>
</dbReference>
<dbReference type="EMBL" id="UFSM01000001">
    <property type="protein sequence ID" value="SUU89663.1"/>
    <property type="molecule type" value="Genomic_DNA"/>
</dbReference>
<dbReference type="InterPro" id="IPR006439">
    <property type="entry name" value="HAD-SF_hydro_IA"/>
</dbReference>
<dbReference type="NCBIfam" id="TIGR01509">
    <property type="entry name" value="HAD-SF-IA-v3"/>
    <property type="match status" value="1"/>
</dbReference>
<evidence type="ECO:0000256" key="1">
    <source>
        <dbReference type="ARBA" id="ARBA00000830"/>
    </source>
</evidence>
<comment type="pathway">
    <text evidence="3 10">Organic acid metabolism; glycolate biosynthesis; glycolate from 2-phosphoglycolate: step 1/1.</text>
</comment>
<proteinExistence type="inferred from homology"/>
<evidence type="ECO:0000256" key="7">
    <source>
        <dbReference type="ARBA" id="ARBA00022801"/>
    </source>
</evidence>
<comment type="cofactor">
    <cofactor evidence="2 10">
        <name>Mg(2+)</name>
        <dbReference type="ChEBI" id="CHEBI:18420"/>
    </cofactor>
</comment>
<evidence type="ECO:0000256" key="2">
    <source>
        <dbReference type="ARBA" id="ARBA00001946"/>
    </source>
</evidence>
<keyword evidence="9 10" id="KW-0119">Carbohydrate metabolism</keyword>
<dbReference type="PANTHER" id="PTHR43434">
    <property type="entry name" value="PHOSPHOGLYCOLATE PHOSPHATASE"/>
    <property type="match status" value="1"/>
</dbReference>
<evidence type="ECO:0000313" key="12">
    <source>
        <dbReference type="Proteomes" id="UP000254701"/>
    </source>
</evidence>
<gene>
    <name evidence="11" type="primary">gph_1</name>
    <name evidence="11" type="ORF">NCTC10684_02905</name>
</gene>
<dbReference type="HAMAP" id="MF_00495">
    <property type="entry name" value="GPH_hydrolase_bact"/>
    <property type="match status" value="1"/>
</dbReference>
<dbReference type="NCBIfam" id="TIGR01549">
    <property type="entry name" value="HAD-SF-IA-v1"/>
    <property type="match status" value="1"/>
</dbReference>
<dbReference type="Gene3D" id="3.40.50.1000">
    <property type="entry name" value="HAD superfamily/HAD-like"/>
    <property type="match status" value="1"/>
</dbReference>
<keyword evidence="8 10" id="KW-0460">Magnesium</keyword>
<comment type="catalytic activity">
    <reaction evidence="1 10">
        <text>2-phosphoglycolate + H2O = glycolate + phosphate</text>
        <dbReference type="Rhea" id="RHEA:14369"/>
        <dbReference type="ChEBI" id="CHEBI:15377"/>
        <dbReference type="ChEBI" id="CHEBI:29805"/>
        <dbReference type="ChEBI" id="CHEBI:43474"/>
        <dbReference type="ChEBI" id="CHEBI:58033"/>
        <dbReference type="EC" id="3.1.3.18"/>
    </reaction>
</comment>
<keyword evidence="6 10" id="KW-0479">Metal-binding</keyword>
<dbReference type="GO" id="GO:0046872">
    <property type="term" value="F:metal ion binding"/>
    <property type="evidence" value="ECO:0007669"/>
    <property type="project" value="UniProtKB-KW"/>
</dbReference>
<dbReference type="GO" id="GO:0046295">
    <property type="term" value="P:glycolate biosynthetic process"/>
    <property type="evidence" value="ECO:0007669"/>
    <property type="project" value="UniProtKB-UniRule"/>
</dbReference>
<dbReference type="InterPro" id="IPR037512">
    <property type="entry name" value="PGPase_prok"/>
</dbReference>
<dbReference type="Pfam" id="PF13419">
    <property type="entry name" value="HAD_2"/>
    <property type="match status" value="1"/>
</dbReference>
<dbReference type="SUPFAM" id="SSF56784">
    <property type="entry name" value="HAD-like"/>
    <property type="match status" value="1"/>
</dbReference>
<feature type="binding site" evidence="10">
    <location>
        <position position="171"/>
    </location>
    <ligand>
        <name>Mg(2+)</name>
        <dbReference type="ChEBI" id="CHEBI:18420"/>
    </ligand>
</feature>
<dbReference type="CDD" id="cd07512">
    <property type="entry name" value="HAD_PGPase"/>
    <property type="match status" value="1"/>
</dbReference>
<dbReference type="GO" id="GO:0008967">
    <property type="term" value="F:phosphoglycolate phosphatase activity"/>
    <property type="evidence" value="ECO:0007669"/>
    <property type="project" value="UniProtKB-UniRule"/>
</dbReference>
<evidence type="ECO:0000313" key="11">
    <source>
        <dbReference type="EMBL" id="SUU89663.1"/>
    </source>
</evidence>
<accession>A0A380WKZ0</accession>
<dbReference type="InterPro" id="IPR041492">
    <property type="entry name" value="HAD_2"/>
</dbReference>
<dbReference type="RefSeq" id="WP_115731786.1">
    <property type="nucleotide sequence ID" value="NZ_BAAAVY010000002.1"/>
</dbReference>
<reference evidence="11 12" key="1">
    <citation type="submission" date="2018-06" db="EMBL/GenBank/DDBJ databases">
        <authorList>
            <consortium name="Pathogen Informatics"/>
            <person name="Doyle S."/>
        </authorList>
    </citation>
    <scope>NUCLEOTIDE SEQUENCE [LARGE SCALE GENOMIC DNA]</scope>
    <source>
        <strain evidence="11 12">NCTC10684</strain>
    </source>
</reference>
<feature type="binding site" evidence="10">
    <location>
        <position position="11"/>
    </location>
    <ligand>
        <name>Mg(2+)</name>
        <dbReference type="ChEBI" id="CHEBI:18420"/>
    </ligand>
</feature>
<evidence type="ECO:0000256" key="8">
    <source>
        <dbReference type="ARBA" id="ARBA00022842"/>
    </source>
</evidence>
<name>A0A380WKZ0_AMIAI</name>
<dbReference type="InterPro" id="IPR036412">
    <property type="entry name" value="HAD-like_sf"/>
</dbReference>
<dbReference type="AlphaFoldDB" id="A0A380WKZ0"/>
<evidence type="ECO:0000256" key="3">
    <source>
        <dbReference type="ARBA" id="ARBA00004818"/>
    </source>
</evidence>
<comment type="similarity">
    <text evidence="4 10">Belongs to the HAD-like hydrolase superfamily. CbbY/CbbZ/Gph/YieH family.</text>
</comment>